<keyword evidence="3" id="KW-1185">Reference proteome</keyword>
<dbReference type="InterPro" id="IPR045864">
    <property type="entry name" value="aa-tRNA-synth_II/BPL/LPL"/>
</dbReference>
<feature type="region of interest" description="Disordered" evidence="1">
    <location>
        <begin position="67"/>
        <end position="94"/>
    </location>
</feature>
<dbReference type="Gene3D" id="3.30.930.10">
    <property type="entry name" value="Bira Bifunctional Protein, Domain 2"/>
    <property type="match status" value="1"/>
</dbReference>
<gene>
    <name evidence="2" type="ORF">IHE55_00130</name>
</gene>
<dbReference type="RefSeq" id="WP_197987135.1">
    <property type="nucleotide sequence ID" value="NZ_JACYXC010000001.1"/>
</dbReference>
<evidence type="ECO:0000313" key="3">
    <source>
        <dbReference type="Proteomes" id="UP000807371"/>
    </source>
</evidence>
<reference evidence="2 3" key="1">
    <citation type="submission" date="2020-09" db="EMBL/GenBank/DDBJ databases">
        <title>Biosynthesis of the nuclear factor of activated T cells inhibitor NFAT-133 and its congeners in Streptomyces pactum.</title>
        <authorList>
            <person name="Zhou W."/>
            <person name="Posri P."/>
            <person name="Abugrain M.E."/>
            <person name="Weisberg A.J."/>
            <person name="Chang J.H."/>
            <person name="Mahmud T."/>
        </authorList>
    </citation>
    <scope>NUCLEOTIDE SEQUENCE [LARGE SCALE GENOMIC DNA]</scope>
    <source>
        <strain evidence="2 3">ATCC 27456</strain>
    </source>
</reference>
<dbReference type="Proteomes" id="UP000807371">
    <property type="component" value="Unassembled WGS sequence"/>
</dbReference>
<proteinExistence type="predicted"/>
<evidence type="ECO:0000256" key="1">
    <source>
        <dbReference type="SAM" id="MobiDB-lite"/>
    </source>
</evidence>
<protein>
    <recommendedName>
        <fullName evidence="4">Aminoacyl-transfer RNA synthetases class-II family profile domain-containing protein</fullName>
    </recommendedName>
</protein>
<name>A0ABS0NDL6_9ACTN</name>
<dbReference type="SUPFAM" id="SSF55681">
    <property type="entry name" value="Class II aaRS and biotin synthetases"/>
    <property type="match status" value="1"/>
</dbReference>
<evidence type="ECO:0000313" key="2">
    <source>
        <dbReference type="EMBL" id="MBH5333293.1"/>
    </source>
</evidence>
<organism evidence="2 3">
    <name type="scientific">Streptomyces pactum</name>
    <dbReference type="NCBI Taxonomy" id="68249"/>
    <lineage>
        <taxon>Bacteria</taxon>
        <taxon>Bacillati</taxon>
        <taxon>Actinomycetota</taxon>
        <taxon>Actinomycetes</taxon>
        <taxon>Kitasatosporales</taxon>
        <taxon>Streptomycetaceae</taxon>
        <taxon>Streptomyces</taxon>
    </lineage>
</organism>
<evidence type="ECO:0008006" key="4">
    <source>
        <dbReference type="Google" id="ProtNLM"/>
    </source>
</evidence>
<accession>A0ABS0NDL6</accession>
<comment type="caution">
    <text evidence="2">The sequence shown here is derived from an EMBL/GenBank/DDBJ whole genome shotgun (WGS) entry which is preliminary data.</text>
</comment>
<sequence length="393" mass="43752">MDVTLDHALDDSLVTEVAYWINFASHQVVKFHIDPVGRAAIRVWVTDDADPEEISRKIRTTVEWSVAEQQGHHAGDDSPRPVRFGPPRGPAALTPDDAVTAGALTPLGIADVVIGEPLVTLIRGLDEAFRELAAGFGAREAAYSTLLPAQYLERLRYFDAFPQNVLFPVHLATDIDTAQRYVTETLDNQGQPPRDNFDGFAPRDQVLAPAACFHVYQALEGRHLTEDTAITTLGRCYRYESRNAVLIERLWDFSMREVVFLGSPDYVRSCRDESRRRVLELAERWQLGGSVVPGHDPFFLRGDRPDAVVDTQPKFELRLDLPYKDGDFACASFNVHGTFFGSAGEIVGPGGETAWTGCTAFGLERWAWAIIAQHGLDPEGWPADLRRRHKQAA</sequence>
<dbReference type="EMBL" id="JACYXC010000001">
    <property type="protein sequence ID" value="MBH5333293.1"/>
    <property type="molecule type" value="Genomic_DNA"/>
</dbReference>
<feature type="compositionally biased region" description="Basic and acidic residues" evidence="1">
    <location>
        <begin position="70"/>
        <end position="80"/>
    </location>
</feature>